<reference evidence="2 3" key="1">
    <citation type="submission" date="2014-06" db="EMBL/GenBank/DDBJ databases">
        <authorList>
            <person name="Swart Estienne"/>
        </authorList>
    </citation>
    <scope>NUCLEOTIDE SEQUENCE [LARGE SCALE GENOMIC DNA]</scope>
    <source>
        <strain evidence="2 3">130c</strain>
    </source>
</reference>
<dbReference type="OrthoDB" id="282594at2759"/>
<dbReference type="EMBL" id="CCKQ01016320">
    <property type="protein sequence ID" value="CDW88191.1"/>
    <property type="molecule type" value="Genomic_DNA"/>
</dbReference>
<organism evidence="2 3">
    <name type="scientific">Stylonychia lemnae</name>
    <name type="common">Ciliate</name>
    <dbReference type="NCBI Taxonomy" id="5949"/>
    <lineage>
        <taxon>Eukaryota</taxon>
        <taxon>Sar</taxon>
        <taxon>Alveolata</taxon>
        <taxon>Ciliophora</taxon>
        <taxon>Intramacronucleata</taxon>
        <taxon>Spirotrichea</taxon>
        <taxon>Stichotrichia</taxon>
        <taxon>Sporadotrichida</taxon>
        <taxon>Oxytrichidae</taxon>
        <taxon>Stylonychinae</taxon>
        <taxon>Stylonychia</taxon>
    </lineage>
</organism>
<evidence type="ECO:0000313" key="3">
    <source>
        <dbReference type="Proteomes" id="UP000039865"/>
    </source>
</evidence>
<evidence type="ECO:0000313" key="2">
    <source>
        <dbReference type="EMBL" id="CDW88191.1"/>
    </source>
</evidence>
<gene>
    <name evidence="2" type="primary">Contig17926.g19057</name>
    <name evidence="2" type="ORF">STYLEM_17309</name>
</gene>
<evidence type="ECO:0008006" key="4">
    <source>
        <dbReference type="Google" id="ProtNLM"/>
    </source>
</evidence>
<feature type="signal peptide" evidence="1">
    <location>
        <begin position="1"/>
        <end position="20"/>
    </location>
</feature>
<protein>
    <recommendedName>
        <fullName evidence="4">Dickkopf N-terminal cysteine-rich domain-containing protein</fullName>
    </recommendedName>
</protein>
<accession>A0A078B1K7</accession>
<keyword evidence="3" id="KW-1185">Reference proteome</keyword>
<dbReference type="AlphaFoldDB" id="A0A078B1K7"/>
<evidence type="ECO:0000256" key="1">
    <source>
        <dbReference type="SAM" id="SignalP"/>
    </source>
</evidence>
<proteinExistence type="predicted"/>
<keyword evidence="1" id="KW-0732">Signal</keyword>
<feature type="chain" id="PRO_5001729800" description="Dickkopf N-terminal cysteine-rich domain-containing protein" evidence="1">
    <location>
        <begin position="21"/>
        <end position="409"/>
    </location>
</feature>
<sequence length="409" mass="46189">MIQQILVSSLALLFIPISAANSKKCPQYVCSDNEVSNDVCAYKLRTLDFDEKIYITSCKPGFSCPIEDIKNSDVTQVKCKPTDKKLLLDYNHYENEYHLISSRMLNSELSFEHPLLSQSNSKTYLPGEACTQNSDCFSNTCTTSGVCNGKKQDEVCDYATNEDIECDVGYYCNKDKKSCQKQVEVGEACSDTIKCVNWGVCNKGTCYQRRSLNASAEIEGPKYRDVCYNFYAVTEEDGKTYCSPGPYLNNSHVCKNIDDKCYYFRLGNEEGTSHTVTESADCQCGYGQKGNAYCPFKEGDEQFTKTLDLAYNFWIRKPKCHISNPPGCQEAKNTKGYYTIVGSRLELLYGHELMDNSECFKQVGKHNRYWNEVRTKMADEIQKERDDDAAVLNLGLSILSLVGIIVMNV</sequence>
<name>A0A078B1K7_STYLE</name>
<dbReference type="InParanoid" id="A0A078B1K7"/>
<dbReference type="Proteomes" id="UP000039865">
    <property type="component" value="Unassembled WGS sequence"/>
</dbReference>